<dbReference type="InterPro" id="IPR014757">
    <property type="entry name" value="Tscrpt_reg_IclR_C"/>
</dbReference>
<dbReference type="InterPro" id="IPR036388">
    <property type="entry name" value="WH-like_DNA-bd_sf"/>
</dbReference>
<evidence type="ECO:0000256" key="2">
    <source>
        <dbReference type="ARBA" id="ARBA00023125"/>
    </source>
</evidence>
<proteinExistence type="predicted"/>
<dbReference type="InterPro" id="IPR050707">
    <property type="entry name" value="HTH_MetabolicPath_Reg"/>
</dbReference>
<dbReference type="RefSeq" id="WP_282514245.1">
    <property type="nucleotide sequence ID" value="NZ_JASCIR010000013.1"/>
</dbReference>
<keyword evidence="3" id="KW-0804">Transcription</keyword>
<dbReference type="SUPFAM" id="SSF46785">
    <property type="entry name" value="Winged helix' DNA-binding domain"/>
    <property type="match status" value="1"/>
</dbReference>
<dbReference type="Pfam" id="PF09339">
    <property type="entry name" value="HTH_IclR"/>
    <property type="match status" value="1"/>
</dbReference>
<evidence type="ECO:0000259" key="4">
    <source>
        <dbReference type="PROSITE" id="PS51077"/>
    </source>
</evidence>
<dbReference type="InterPro" id="IPR036390">
    <property type="entry name" value="WH_DNA-bd_sf"/>
</dbReference>
<dbReference type="Proteomes" id="UP001224661">
    <property type="component" value="Unassembled WGS sequence"/>
</dbReference>
<evidence type="ECO:0000313" key="7">
    <source>
        <dbReference type="Proteomes" id="UP001224661"/>
    </source>
</evidence>
<dbReference type="Gene3D" id="3.30.450.40">
    <property type="match status" value="1"/>
</dbReference>
<evidence type="ECO:0000259" key="5">
    <source>
        <dbReference type="PROSITE" id="PS51078"/>
    </source>
</evidence>
<evidence type="ECO:0000313" key="6">
    <source>
        <dbReference type="EMBL" id="MDI3387882.1"/>
    </source>
</evidence>
<keyword evidence="1" id="KW-0805">Transcription regulation</keyword>
<accession>A0ABT6RTX7</accession>
<protein>
    <submittedName>
        <fullName evidence="6">IclR family transcriptional regulator</fullName>
    </submittedName>
</protein>
<sequence length="254" mass="26768">MAPVPAAAQVLAILRYLAGQAGPVPAAAISRDVGVPRSTTYHLLDTLAREGFVVHLPEERRYGLGVGAFELGSGYSRQAPFQRLARVPLAKLVDRTGHNAHLAVLHGREVIYVIEERAPGRAPLVTEVGVRLPAQLTASGRAVLAGLAQAQVRALFPDAAAFVLRNEKGPGSLTALRQLLVEARRRGYATEDGEVTPGFASVAAAVLDHRAHPVAGVAVTFPAEEVDAAEQHRIAAQVSRTAEQLSRRIGGAGS</sequence>
<dbReference type="SMART" id="SM00346">
    <property type="entry name" value="HTH_ICLR"/>
    <property type="match status" value="1"/>
</dbReference>
<keyword evidence="7" id="KW-1185">Reference proteome</keyword>
<dbReference type="Pfam" id="PF01614">
    <property type="entry name" value="IclR_C"/>
    <property type="match status" value="1"/>
</dbReference>
<dbReference type="SUPFAM" id="SSF55781">
    <property type="entry name" value="GAF domain-like"/>
    <property type="match status" value="1"/>
</dbReference>
<dbReference type="PROSITE" id="PS51078">
    <property type="entry name" value="ICLR_ED"/>
    <property type="match status" value="1"/>
</dbReference>
<feature type="domain" description="HTH iclR-type" evidence="4">
    <location>
        <begin position="4"/>
        <end position="66"/>
    </location>
</feature>
<dbReference type="EMBL" id="JASCIR010000013">
    <property type="protein sequence ID" value="MDI3387882.1"/>
    <property type="molecule type" value="Genomic_DNA"/>
</dbReference>
<dbReference type="PANTHER" id="PTHR30136:SF8">
    <property type="entry name" value="TRANSCRIPTIONAL REGULATORY PROTEIN"/>
    <property type="match status" value="1"/>
</dbReference>
<comment type="caution">
    <text evidence="6">The sequence shown here is derived from an EMBL/GenBank/DDBJ whole genome shotgun (WGS) entry which is preliminary data.</text>
</comment>
<dbReference type="InterPro" id="IPR005471">
    <property type="entry name" value="Tscrpt_reg_IclR_N"/>
</dbReference>
<dbReference type="PANTHER" id="PTHR30136">
    <property type="entry name" value="HELIX-TURN-HELIX TRANSCRIPTIONAL REGULATOR, ICLR FAMILY"/>
    <property type="match status" value="1"/>
</dbReference>
<feature type="domain" description="IclR-ED" evidence="5">
    <location>
        <begin position="67"/>
        <end position="251"/>
    </location>
</feature>
<keyword evidence="2" id="KW-0238">DNA-binding</keyword>
<dbReference type="InterPro" id="IPR029016">
    <property type="entry name" value="GAF-like_dom_sf"/>
</dbReference>
<dbReference type="PROSITE" id="PS51077">
    <property type="entry name" value="HTH_ICLR"/>
    <property type="match status" value="1"/>
</dbReference>
<evidence type="ECO:0000256" key="1">
    <source>
        <dbReference type="ARBA" id="ARBA00023015"/>
    </source>
</evidence>
<dbReference type="Gene3D" id="1.10.10.10">
    <property type="entry name" value="Winged helix-like DNA-binding domain superfamily/Winged helix DNA-binding domain"/>
    <property type="match status" value="1"/>
</dbReference>
<evidence type="ECO:0000256" key="3">
    <source>
        <dbReference type="ARBA" id="ARBA00023163"/>
    </source>
</evidence>
<name>A0ABT6RTX7_9ACTN</name>
<organism evidence="6 7">
    <name type="scientific">Streptomyces solicavernae</name>
    <dbReference type="NCBI Taxonomy" id="3043614"/>
    <lineage>
        <taxon>Bacteria</taxon>
        <taxon>Bacillati</taxon>
        <taxon>Actinomycetota</taxon>
        <taxon>Actinomycetes</taxon>
        <taxon>Kitasatosporales</taxon>
        <taxon>Streptomycetaceae</taxon>
        <taxon>Streptomyces</taxon>
    </lineage>
</organism>
<gene>
    <name evidence="6" type="ORF">QIS99_16990</name>
</gene>
<reference evidence="6 7" key="1">
    <citation type="submission" date="2023-05" db="EMBL/GenBank/DDBJ databases">
        <title>Draft genome sequence of Streptomyces sp. B-S-A8 isolated from a cave soil in Thailand.</title>
        <authorList>
            <person name="Chamroensaksri N."/>
            <person name="Muangham S."/>
        </authorList>
    </citation>
    <scope>NUCLEOTIDE SEQUENCE [LARGE SCALE GENOMIC DNA]</scope>
    <source>
        <strain evidence="6 7">B-S-A8</strain>
    </source>
</reference>